<evidence type="ECO:0000313" key="1">
    <source>
        <dbReference type="EMBL" id="QHT99783.1"/>
    </source>
</evidence>
<dbReference type="AlphaFoldDB" id="A0A6C0J820"/>
<proteinExistence type="predicted"/>
<dbReference type="EMBL" id="MN740315">
    <property type="protein sequence ID" value="QHT99783.1"/>
    <property type="molecule type" value="Genomic_DNA"/>
</dbReference>
<name>A0A6C0J820_9ZZZZ</name>
<sequence>MRISIETSNPELLLELIQKENNSLDNHIVDTIFFNIHSPSLTELLNYIRTLWSISDKVYINVFSNIVLFPQYMINNKKYNQKDYAIYKHIFNSKNCLPSVVILLYDDETSFIENVLNDPLFNIRVYKVQLSSNHDDIVKSLNDILSIVFSNYIDDNSQFRYFEQCYSNYNRINQ</sequence>
<accession>A0A6C0J820</accession>
<reference evidence="1" key="1">
    <citation type="journal article" date="2020" name="Nature">
        <title>Giant virus diversity and host interactions through global metagenomics.</title>
        <authorList>
            <person name="Schulz F."/>
            <person name="Roux S."/>
            <person name="Paez-Espino D."/>
            <person name="Jungbluth S."/>
            <person name="Walsh D.A."/>
            <person name="Denef V.J."/>
            <person name="McMahon K.D."/>
            <person name="Konstantinidis K.T."/>
            <person name="Eloe-Fadrosh E.A."/>
            <person name="Kyrpides N.C."/>
            <person name="Woyke T."/>
        </authorList>
    </citation>
    <scope>NUCLEOTIDE SEQUENCE</scope>
    <source>
        <strain evidence="1">GVMAG-M-3300025727-45</strain>
    </source>
</reference>
<protein>
    <submittedName>
        <fullName evidence="1">Uncharacterized protein</fullName>
    </submittedName>
</protein>
<organism evidence="1">
    <name type="scientific">viral metagenome</name>
    <dbReference type="NCBI Taxonomy" id="1070528"/>
    <lineage>
        <taxon>unclassified sequences</taxon>
        <taxon>metagenomes</taxon>
        <taxon>organismal metagenomes</taxon>
    </lineage>
</organism>